<organism evidence="3 4">
    <name type="scientific">Peribacillus deserti</name>
    <dbReference type="NCBI Taxonomy" id="673318"/>
    <lineage>
        <taxon>Bacteria</taxon>
        <taxon>Bacillati</taxon>
        <taxon>Bacillota</taxon>
        <taxon>Bacilli</taxon>
        <taxon>Bacillales</taxon>
        <taxon>Bacillaceae</taxon>
        <taxon>Peribacillus</taxon>
    </lineage>
</organism>
<keyword evidence="3" id="KW-0378">Hydrolase</keyword>
<proteinExistence type="predicted"/>
<dbReference type="Proteomes" id="UP000823486">
    <property type="component" value="Unassembled WGS sequence"/>
</dbReference>
<dbReference type="GO" id="GO:0009002">
    <property type="term" value="F:serine-type D-Ala-D-Ala carboxypeptidase activity"/>
    <property type="evidence" value="ECO:0007669"/>
    <property type="project" value="UniProtKB-EC"/>
</dbReference>
<name>A0ABS2QMN3_9BACI</name>
<dbReference type="Gene3D" id="3.30.1380.10">
    <property type="match status" value="1"/>
</dbReference>
<dbReference type="RefSeq" id="WP_204546861.1">
    <property type="nucleotide sequence ID" value="NZ_JAFBFI010000024.1"/>
</dbReference>
<dbReference type="PROSITE" id="PS51257">
    <property type="entry name" value="PROKAR_LIPOPROTEIN"/>
    <property type="match status" value="1"/>
</dbReference>
<dbReference type="Pfam" id="PF02557">
    <property type="entry name" value="VanY"/>
    <property type="match status" value="1"/>
</dbReference>
<dbReference type="InterPro" id="IPR052179">
    <property type="entry name" value="DD-CPase-like"/>
</dbReference>
<feature type="compositionally biased region" description="Basic and acidic residues" evidence="1">
    <location>
        <begin position="43"/>
        <end position="73"/>
    </location>
</feature>
<dbReference type="EMBL" id="JAFBFI010000024">
    <property type="protein sequence ID" value="MBM7694431.1"/>
    <property type="molecule type" value="Genomic_DNA"/>
</dbReference>
<feature type="domain" description="D-alanyl-D-alanine carboxypeptidase-like core" evidence="2">
    <location>
        <begin position="185"/>
        <end position="313"/>
    </location>
</feature>
<keyword evidence="4" id="KW-1185">Reference proteome</keyword>
<accession>A0ABS2QMN3</accession>
<dbReference type="CDD" id="cd14852">
    <property type="entry name" value="LD-carboxypeptidase"/>
    <property type="match status" value="1"/>
</dbReference>
<feature type="compositionally biased region" description="Polar residues" evidence="1">
    <location>
        <begin position="28"/>
        <end position="42"/>
    </location>
</feature>
<dbReference type="PANTHER" id="PTHR34385">
    <property type="entry name" value="D-ALANYL-D-ALANINE CARBOXYPEPTIDASE"/>
    <property type="match status" value="1"/>
</dbReference>
<dbReference type="EC" id="3.4.16.4" evidence="3"/>
<reference evidence="3 4" key="1">
    <citation type="submission" date="2021-01" db="EMBL/GenBank/DDBJ databases">
        <title>Genomic Encyclopedia of Type Strains, Phase IV (KMG-IV): sequencing the most valuable type-strain genomes for metagenomic binning, comparative biology and taxonomic classification.</title>
        <authorList>
            <person name="Goeker M."/>
        </authorList>
    </citation>
    <scope>NUCLEOTIDE SEQUENCE [LARGE SCALE GENOMIC DNA]</scope>
    <source>
        <strain evidence="3 4">DSM 105482</strain>
    </source>
</reference>
<feature type="compositionally biased region" description="Basic and acidic residues" evidence="1">
    <location>
        <begin position="94"/>
        <end position="120"/>
    </location>
</feature>
<sequence length="338" mass="36939">MQKSFPLAAILLTTSILTGCGTQEHQTNQANLSKAESTANQKETIDSVDLKESKKSDAETKVKPDDTDADKSAEQVPARTAESKPAVISNTISKKVEEPTEAKPHAANEKPKTESPEVKKPVNVPVQKKPSAPKSDREKAIPVVAQPSAITVMVNKENKLPDGYVPRDLVYTSIPFIFQEKLEKTKMRKEASDAISRLFASAKAEGVELLGVSAYRSFVTQTALYNSYVQKDGYEKARTYSAVPGTSEHQTGLSIDVTGGNGACPAESCFGNTKEAKWLEAHASEYGFIIRYPNGKSSITGYKYEPWHLRYIGTSAAKDIMSQKITLEEYMNAVPVNN</sequence>
<evidence type="ECO:0000259" key="2">
    <source>
        <dbReference type="Pfam" id="PF02557"/>
    </source>
</evidence>
<protein>
    <submittedName>
        <fullName evidence="3">D-alanyl-D-alanine carboxypeptidase</fullName>
        <ecNumber evidence="3">3.4.16.4</ecNumber>
    </submittedName>
</protein>
<gene>
    <name evidence="3" type="ORF">JOC77_003892</name>
</gene>
<dbReference type="InterPro" id="IPR009045">
    <property type="entry name" value="Zn_M74/Hedgehog-like"/>
</dbReference>
<dbReference type="SUPFAM" id="SSF55166">
    <property type="entry name" value="Hedgehog/DD-peptidase"/>
    <property type="match status" value="1"/>
</dbReference>
<dbReference type="InterPro" id="IPR003709">
    <property type="entry name" value="VanY-like_core_dom"/>
</dbReference>
<feature type="region of interest" description="Disordered" evidence="1">
    <location>
        <begin position="28"/>
        <end position="139"/>
    </location>
</feature>
<keyword evidence="3" id="KW-0121">Carboxypeptidase</keyword>
<feature type="compositionally biased region" description="Low complexity" evidence="1">
    <location>
        <begin position="121"/>
        <end position="130"/>
    </location>
</feature>
<keyword evidence="3" id="KW-0645">Protease</keyword>
<comment type="caution">
    <text evidence="3">The sequence shown here is derived from an EMBL/GenBank/DDBJ whole genome shotgun (WGS) entry which is preliminary data.</text>
</comment>
<evidence type="ECO:0000313" key="4">
    <source>
        <dbReference type="Proteomes" id="UP000823486"/>
    </source>
</evidence>
<evidence type="ECO:0000256" key="1">
    <source>
        <dbReference type="SAM" id="MobiDB-lite"/>
    </source>
</evidence>
<dbReference type="InterPro" id="IPR058193">
    <property type="entry name" value="VanY/YodJ_core_dom"/>
</dbReference>
<evidence type="ECO:0000313" key="3">
    <source>
        <dbReference type="EMBL" id="MBM7694431.1"/>
    </source>
</evidence>
<dbReference type="PANTHER" id="PTHR34385:SF1">
    <property type="entry name" value="PEPTIDOGLYCAN L-ALANYL-D-GLUTAMATE ENDOPEPTIDASE CWLK"/>
    <property type="match status" value="1"/>
</dbReference>